<organism evidence="1 2">
    <name type="scientific">Phytohabitans rumicis</name>
    <dbReference type="NCBI Taxonomy" id="1076125"/>
    <lineage>
        <taxon>Bacteria</taxon>
        <taxon>Bacillati</taxon>
        <taxon>Actinomycetota</taxon>
        <taxon>Actinomycetes</taxon>
        <taxon>Micromonosporales</taxon>
        <taxon>Micromonosporaceae</taxon>
    </lineage>
</organism>
<dbReference type="Proteomes" id="UP000482960">
    <property type="component" value="Unassembled WGS sequence"/>
</dbReference>
<dbReference type="AlphaFoldDB" id="A0A6V8KXX9"/>
<proteinExistence type="predicted"/>
<reference evidence="1 2" key="1">
    <citation type="submission" date="2020-03" db="EMBL/GenBank/DDBJ databases">
        <title>Whole genome shotgun sequence of Phytohabitans rumicis NBRC 108638.</title>
        <authorList>
            <person name="Komaki H."/>
            <person name="Tamura T."/>
        </authorList>
    </citation>
    <scope>NUCLEOTIDE SEQUENCE [LARGE SCALE GENOMIC DNA]</scope>
    <source>
        <strain evidence="1 2">NBRC 108638</strain>
    </source>
</reference>
<name>A0A6V8KXX9_9ACTN</name>
<dbReference type="RefSeq" id="WP_173076134.1">
    <property type="nucleotide sequence ID" value="NZ_BAABJB010000054.1"/>
</dbReference>
<comment type="caution">
    <text evidence="1">The sequence shown here is derived from an EMBL/GenBank/DDBJ whole genome shotgun (WGS) entry which is preliminary data.</text>
</comment>
<protein>
    <submittedName>
        <fullName evidence="1">Uncharacterized protein</fullName>
    </submittedName>
</protein>
<reference evidence="1 2" key="2">
    <citation type="submission" date="2020-03" db="EMBL/GenBank/DDBJ databases">
        <authorList>
            <person name="Ichikawa N."/>
            <person name="Kimura A."/>
            <person name="Kitahashi Y."/>
            <person name="Uohara A."/>
        </authorList>
    </citation>
    <scope>NUCLEOTIDE SEQUENCE [LARGE SCALE GENOMIC DNA]</scope>
    <source>
        <strain evidence="1 2">NBRC 108638</strain>
    </source>
</reference>
<evidence type="ECO:0000313" key="1">
    <source>
        <dbReference type="EMBL" id="GFJ88684.1"/>
    </source>
</evidence>
<accession>A0A6V8KXX9</accession>
<dbReference type="EMBL" id="BLPG01000001">
    <property type="protein sequence ID" value="GFJ88684.1"/>
    <property type="molecule type" value="Genomic_DNA"/>
</dbReference>
<sequence>MTQNDDSDVICLPRLEDLSPRQLLALDRPVLADVIRDEIEKSAADDKMARFSNYLSL</sequence>
<gene>
    <name evidence="1" type="ORF">Prum_023260</name>
</gene>
<keyword evidence="2" id="KW-1185">Reference proteome</keyword>
<evidence type="ECO:0000313" key="2">
    <source>
        <dbReference type="Proteomes" id="UP000482960"/>
    </source>
</evidence>